<keyword evidence="6" id="KW-1015">Disulfide bond</keyword>
<dbReference type="PRINTS" id="PR00259">
    <property type="entry name" value="TMFOUR"/>
</dbReference>
<dbReference type="Gene3D" id="1.10.1450.10">
    <property type="entry name" value="Tetraspanin"/>
    <property type="match status" value="1"/>
</dbReference>
<evidence type="ECO:0000256" key="2">
    <source>
        <dbReference type="ARBA" id="ARBA00006840"/>
    </source>
</evidence>
<evidence type="ECO:0000256" key="6">
    <source>
        <dbReference type="PIRSR" id="PIRSR002419-1"/>
    </source>
</evidence>
<feature type="transmembrane region" description="Helical" evidence="7">
    <location>
        <begin position="77"/>
        <end position="100"/>
    </location>
</feature>
<dbReference type="Proteomes" id="UP001364617">
    <property type="component" value="Unassembled WGS sequence"/>
</dbReference>
<comment type="similarity">
    <text evidence="2 7">Belongs to the tetraspanin (TM4SF) family.</text>
</comment>
<dbReference type="SUPFAM" id="SSF48652">
    <property type="entry name" value="Tetraspanin"/>
    <property type="match status" value="1"/>
</dbReference>
<dbReference type="InterPro" id="IPR008952">
    <property type="entry name" value="Tetraspanin_EC2_sf"/>
</dbReference>
<comment type="subcellular location">
    <subcellularLocation>
        <location evidence="1 7">Membrane</location>
        <topology evidence="1 7">Multi-pass membrane protein</topology>
    </subcellularLocation>
</comment>
<evidence type="ECO:0000313" key="8">
    <source>
        <dbReference type="EMBL" id="KAK7134835.1"/>
    </source>
</evidence>
<protein>
    <recommendedName>
        <fullName evidence="7">Tetraspanin</fullName>
    </recommendedName>
</protein>
<evidence type="ECO:0000313" key="9">
    <source>
        <dbReference type="Proteomes" id="UP001364617"/>
    </source>
</evidence>
<keyword evidence="5 7" id="KW-0472">Membrane</keyword>
<dbReference type="GO" id="GO:0005886">
    <property type="term" value="C:plasma membrane"/>
    <property type="evidence" value="ECO:0007669"/>
    <property type="project" value="TreeGrafter"/>
</dbReference>
<feature type="transmembrane region" description="Helical" evidence="7">
    <location>
        <begin position="244"/>
        <end position="269"/>
    </location>
</feature>
<dbReference type="InterPro" id="IPR000301">
    <property type="entry name" value="Tetraspanin_animals"/>
</dbReference>
<keyword evidence="9" id="KW-1185">Reference proteome</keyword>
<accession>A0AAN9CLD1</accession>
<gene>
    <name evidence="8" type="ORF">R3I93_018066</name>
</gene>
<proteinExistence type="inferred from homology"/>
<dbReference type="PIRSF" id="PIRSF002419">
    <property type="entry name" value="Tetraspanin"/>
    <property type="match status" value="1"/>
</dbReference>
<feature type="disulfide bond" evidence="6">
    <location>
        <begin position="174"/>
        <end position="190"/>
    </location>
</feature>
<keyword evidence="3 7" id="KW-0812">Transmembrane</keyword>
<evidence type="ECO:0000256" key="5">
    <source>
        <dbReference type="ARBA" id="ARBA00023136"/>
    </source>
</evidence>
<keyword evidence="4 7" id="KW-1133">Transmembrane helix</keyword>
<comment type="caution">
    <text evidence="8">The sequence shown here is derived from an EMBL/GenBank/DDBJ whole genome shotgun (WGS) entry which is preliminary data.</text>
</comment>
<evidence type="ECO:0000256" key="1">
    <source>
        <dbReference type="ARBA" id="ARBA00004141"/>
    </source>
</evidence>
<feature type="transmembrane region" description="Helical" evidence="7">
    <location>
        <begin position="107"/>
        <end position="129"/>
    </location>
</feature>
<dbReference type="PANTHER" id="PTHR19282:SF44">
    <property type="entry name" value="CD82 ANTIGEN"/>
    <property type="match status" value="1"/>
</dbReference>
<sequence length="281" mass="31308">MRGCHILFTHRVILLTFPSLFKMASECCLSLTKYFLFLFNLIFFLLGSLLLSLGLWIKFSETSTFMPLPPYISISLFSYLLIISGSVTMGLGFLGCLGSLKTVKCLLAIYFILLTVLLAAQIVGGVLFYTQKTELVGSLKEHTLKLMKSFGKNDTSLQGLNETLHYIQKENKCCGWDGKTDWGDSIHCSCFYTGNATVNATDKTQAQKLCHTCFSDVSISNHTSCGIYEKGCIGYITKWLQENLLLILVVILAISLVEICGMTLSMCLYKQGSVDYNIVFN</sequence>
<evidence type="ECO:0000256" key="3">
    <source>
        <dbReference type="ARBA" id="ARBA00022692"/>
    </source>
</evidence>
<dbReference type="Pfam" id="PF00335">
    <property type="entry name" value="Tetraspanin"/>
    <property type="match status" value="1"/>
</dbReference>
<dbReference type="InterPro" id="IPR018499">
    <property type="entry name" value="Tetraspanin/Peripherin"/>
</dbReference>
<evidence type="ECO:0000256" key="7">
    <source>
        <dbReference type="RuleBase" id="RU361218"/>
    </source>
</evidence>
<dbReference type="EMBL" id="JAYKXH010000019">
    <property type="protein sequence ID" value="KAK7134835.1"/>
    <property type="molecule type" value="Genomic_DNA"/>
</dbReference>
<dbReference type="PANTHER" id="PTHR19282">
    <property type="entry name" value="TETRASPANIN"/>
    <property type="match status" value="1"/>
</dbReference>
<dbReference type="AlphaFoldDB" id="A0AAN9CLD1"/>
<name>A0AAN9CLD1_9TELE</name>
<reference evidence="8 9" key="1">
    <citation type="submission" date="2024-02" db="EMBL/GenBank/DDBJ databases">
        <title>Chromosome-level genome assembly of the Eurasian Minnow (Phoxinus phoxinus).</title>
        <authorList>
            <person name="Oriowo T.O."/>
            <person name="Martin S."/>
            <person name="Stange M."/>
            <person name="Chrysostomakis Y."/>
            <person name="Brown T."/>
            <person name="Winkler S."/>
            <person name="Kukowka S."/>
            <person name="Myers E.W."/>
            <person name="Bohne A."/>
        </authorList>
    </citation>
    <scope>NUCLEOTIDE SEQUENCE [LARGE SCALE GENOMIC DNA]</scope>
    <source>
        <strain evidence="8">ZFMK-TIS-60720</strain>
        <tissue evidence="8">Whole Organism</tissue>
    </source>
</reference>
<feature type="transmembrane region" description="Helical" evidence="7">
    <location>
        <begin position="35"/>
        <end position="57"/>
    </location>
</feature>
<evidence type="ECO:0000256" key="4">
    <source>
        <dbReference type="ARBA" id="ARBA00022989"/>
    </source>
</evidence>
<organism evidence="8 9">
    <name type="scientific">Phoxinus phoxinus</name>
    <name type="common">Eurasian minnow</name>
    <dbReference type="NCBI Taxonomy" id="58324"/>
    <lineage>
        <taxon>Eukaryota</taxon>
        <taxon>Metazoa</taxon>
        <taxon>Chordata</taxon>
        <taxon>Craniata</taxon>
        <taxon>Vertebrata</taxon>
        <taxon>Euteleostomi</taxon>
        <taxon>Actinopterygii</taxon>
        <taxon>Neopterygii</taxon>
        <taxon>Teleostei</taxon>
        <taxon>Ostariophysi</taxon>
        <taxon>Cypriniformes</taxon>
        <taxon>Leuciscidae</taxon>
        <taxon>Phoxininae</taxon>
        <taxon>Phoxinus</taxon>
    </lineage>
</organism>